<dbReference type="InterPro" id="IPR014915">
    <property type="entry name" value="Phage_TLS_TfmB"/>
</dbReference>
<gene>
    <name evidence="1" type="ORF">LVJ77_03860</name>
</gene>
<organism evidence="1 2">
    <name type="scientific">Conchiformibius kuhniae</name>
    <dbReference type="NCBI Taxonomy" id="211502"/>
    <lineage>
        <taxon>Bacteria</taxon>
        <taxon>Pseudomonadati</taxon>
        <taxon>Pseudomonadota</taxon>
        <taxon>Betaproteobacteria</taxon>
        <taxon>Neisseriales</taxon>
        <taxon>Neisseriaceae</taxon>
        <taxon>Conchiformibius</taxon>
    </lineage>
</organism>
<evidence type="ECO:0000313" key="1">
    <source>
        <dbReference type="EMBL" id="UOP05343.1"/>
    </source>
</evidence>
<evidence type="ECO:0000313" key="2">
    <source>
        <dbReference type="Proteomes" id="UP000831534"/>
    </source>
</evidence>
<protein>
    <submittedName>
        <fullName evidence="1">DUF1799 domain-containing protein</fullName>
    </submittedName>
</protein>
<reference evidence="1" key="1">
    <citation type="journal article" date="2022" name="Res Sq">
        <title>Evolution of multicellular longitudinally dividing oral cavity symbionts (Neisseriaceae).</title>
        <authorList>
            <person name="Nyongesa S."/>
            <person name="Weber P."/>
            <person name="Bernet E."/>
            <person name="Pullido F."/>
            <person name="Nieckarz M."/>
            <person name="Delaby M."/>
            <person name="Nieves C."/>
            <person name="Viehboeck T."/>
            <person name="Krause N."/>
            <person name="Rivera-Millot A."/>
            <person name="Nakamura A."/>
            <person name="Vischer N."/>
            <person name="VanNieuwenhze M."/>
            <person name="Brun Y."/>
            <person name="Cava F."/>
            <person name="Bulgheresi S."/>
            <person name="Veyrier F."/>
        </authorList>
    </citation>
    <scope>NUCLEOTIDE SEQUENCE</scope>
    <source>
        <strain evidence="1">17694</strain>
    </source>
</reference>
<dbReference type="Pfam" id="PF08809">
    <property type="entry name" value="DUF1799"/>
    <property type="match status" value="1"/>
</dbReference>
<proteinExistence type="predicted"/>
<dbReference type="KEGG" id="ckh:LVJ77_03860"/>
<sequence length="101" mass="11487">MYEPAADADHLAAFGLSEADFSEQSVCEIWAEHWEAVMLFIDCETQWRIGMGGIIGLDYTAVKTLLEIRQIPPDQWAEFLENIQIMEAAALNVIWERNNGK</sequence>
<name>A0A8T9MZZ7_9NEIS</name>
<reference evidence="1" key="2">
    <citation type="submission" date="2024-09" db="EMBL/GenBank/DDBJ databases">
        <authorList>
            <person name="Veyrier F.J."/>
        </authorList>
    </citation>
    <scope>NUCLEOTIDE SEQUENCE</scope>
    <source>
        <strain evidence="1">17694</strain>
    </source>
</reference>
<dbReference type="EMBL" id="CP091521">
    <property type="protein sequence ID" value="UOP05343.1"/>
    <property type="molecule type" value="Genomic_DNA"/>
</dbReference>
<dbReference type="Proteomes" id="UP000831534">
    <property type="component" value="Chromosome"/>
</dbReference>
<accession>A0A8T9MZZ7</accession>
<dbReference type="AlphaFoldDB" id="A0A8T9MZZ7"/>
<dbReference type="RefSeq" id="WP_169718717.1">
    <property type="nucleotide sequence ID" value="NZ_CP091521.1"/>
</dbReference>
<keyword evidence="2" id="KW-1185">Reference proteome</keyword>